<evidence type="ECO:0000313" key="3">
    <source>
        <dbReference type="EMBL" id="WNZ26436.1"/>
    </source>
</evidence>
<evidence type="ECO:0000256" key="1">
    <source>
        <dbReference type="ARBA" id="ARBA00005953"/>
    </source>
</evidence>
<dbReference type="AlphaFoldDB" id="A0AA96WP84"/>
<protein>
    <submittedName>
        <fullName evidence="3">Acyl-CoA thioesterase</fullName>
    </submittedName>
</protein>
<evidence type="ECO:0000256" key="2">
    <source>
        <dbReference type="ARBA" id="ARBA00022801"/>
    </source>
</evidence>
<dbReference type="PANTHER" id="PTHR31793:SF37">
    <property type="entry name" value="ACYL-COA THIOESTER HYDROLASE YBGC"/>
    <property type="match status" value="1"/>
</dbReference>
<dbReference type="InterPro" id="IPR008272">
    <property type="entry name" value="HB-CoA_thioesterase_AS"/>
</dbReference>
<dbReference type="EMBL" id="CP053586">
    <property type="protein sequence ID" value="WNZ26436.1"/>
    <property type="molecule type" value="Genomic_DNA"/>
</dbReference>
<proteinExistence type="inferred from homology"/>
<reference evidence="3" key="1">
    <citation type="submission" date="2020-05" db="EMBL/GenBank/DDBJ databases">
        <authorList>
            <person name="Zhu T."/>
            <person name="Keshari N."/>
            <person name="Lu X."/>
        </authorList>
    </citation>
    <scope>NUCLEOTIDE SEQUENCE</scope>
    <source>
        <strain evidence="3">NK1-12</strain>
    </source>
</reference>
<dbReference type="InterPro" id="IPR050563">
    <property type="entry name" value="4-hydroxybenzoyl-CoA_TE"/>
</dbReference>
<sequence>MQTQISANADHLVQPVENWFEYPVRVQVHHTDCSGVVWHGTYITWLEEARVECLRSIGVNYADWVATGYELPVVELTIRYHRPLKMGASVVVRTRMLGMKGVRIHWDYQIQSLDGQELYVTAQVTLVVIESQSGKIVRRLPVAILEALTKLSD</sequence>
<accession>A0AA96WP84</accession>
<dbReference type="Gene3D" id="3.10.129.10">
    <property type="entry name" value="Hotdog Thioesterase"/>
    <property type="match status" value="1"/>
</dbReference>
<gene>
    <name evidence="3" type="ORF">HJG54_04765</name>
</gene>
<dbReference type="InterPro" id="IPR029069">
    <property type="entry name" value="HotDog_dom_sf"/>
</dbReference>
<dbReference type="CDD" id="cd00586">
    <property type="entry name" value="4HBT"/>
    <property type="match status" value="1"/>
</dbReference>
<comment type="similarity">
    <text evidence="1">Belongs to the 4-hydroxybenzoyl-CoA thioesterase family.</text>
</comment>
<dbReference type="GO" id="GO:0047617">
    <property type="term" value="F:fatty acyl-CoA hydrolase activity"/>
    <property type="evidence" value="ECO:0007669"/>
    <property type="project" value="TreeGrafter"/>
</dbReference>
<dbReference type="SUPFAM" id="SSF54637">
    <property type="entry name" value="Thioesterase/thiol ester dehydrase-isomerase"/>
    <property type="match status" value="1"/>
</dbReference>
<dbReference type="Pfam" id="PF13279">
    <property type="entry name" value="4HBT_2"/>
    <property type="match status" value="1"/>
</dbReference>
<dbReference type="PANTHER" id="PTHR31793">
    <property type="entry name" value="4-HYDROXYBENZOYL-COA THIOESTERASE FAMILY MEMBER"/>
    <property type="match status" value="1"/>
</dbReference>
<organism evidence="3">
    <name type="scientific">Leptolyngbya sp. NK1-12</name>
    <dbReference type="NCBI Taxonomy" id="2547451"/>
    <lineage>
        <taxon>Bacteria</taxon>
        <taxon>Bacillati</taxon>
        <taxon>Cyanobacteriota</taxon>
        <taxon>Cyanophyceae</taxon>
        <taxon>Leptolyngbyales</taxon>
        <taxon>Leptolyngbyaceae</taxon>
        <taxon>Leptolyngbya group</taxon>
        <taxon>Leptolyngbya</taxon>
    </lineage>
</organism>
<name>A0AA96WP84_9CYAN</name>
<dbReference type="PIRSF" id="PIRSF003230">
    <property type="entry name" value="YbgC"/>
    <property type="match status" value="1"/>
</dbReference>
<dbReference type="PROSITE" id="PS01328">
    <property type="entry name" value="4HBCOA_THIOESTERASE"/>
    <property type="match status" value="1"/>
</dbReference>
<dbReference type="NCBIfam" id="TIGR00051">
    <property type="entry name" value="YbgC/FadM family acyl-CoA thioesterase"/>
    <property type="match status" value="1"/>
</dbReference>
<keyword evidence="2" id="KW-0378">Hydrolase</keyword>
<dbReference type="InterPro" id="IPR006684">
    <property type="entry name" value="YbgC/YbaW"/>
</dbReference>